<dbReference type="PANTHER" id="PTHR33112:SF9">
    <property type="entry name" value="HETEROKARYON INCOMPATIBILITY DOMAIN-CONTAINING PROTEIN"/>
    <property type="match status" value="1"/>
</dbReference>
<comment type="caution">
    <text evidence="2">The sequence shown here is derived from an EMBL/GenBank/DDBJ whole genome shotgun (WGS) entry which is preliminary data.</text>
</comment>
<evidence type="ECO:0000259" key="1">
    <source>
        <dbReference type="Pfam" id="PF06985"/>
    </source>
</evidence>
<dbReference type="InterPro" id="IPR010730">
    <property type="entry name" value="HET"/>
</dbReference>
<reference evidence="2 3" key="1">
    <citation type="journal article" date="2024" name="Front Chem Biol">
        <title>Unveiling the potential of Daldinia eschscholtzii MFLUCC 19-0629 through bioactivity and bioinformatics studies for enhanced sustainable agriculture production.</title>
        <authorList>
            <person name="Brooks S."/>
            <person name="Weaver J.A."/>
            <person name="Klomchit A."/>
            <person name="Alharthi S.A."/>
            <person name="Onlamun T."/>
            <person name="Nurani R."/>
            <person name="Vong T.K."/>
            <person name="Alberti F."/>
            <person name="Greco C."/>
        </authorList>
    </citation>
    <scope>NUCLEOTIDE SEQUENCE [LARGE SCALE GENOMIC DNA]</scope>
    <source>
        <strain evidence="2">MFLUCC 19-0629</strain>
    </source>
</reference>
<dbReference type="AlphaFoldDB" id="A0AAX6MBU3"/>
<dbReference type="Proteomes" id="UP001369815">
    <property type="component" value="Unassembled WGS sequence"/>
</dbReference>
<dbReference type="Pfam" id="PF06985">
    <property type="entry name" value="HET"/>
    <property type="match status" value="1"/>
</dbReference>
<sequence>MDEQLSARYINSEYLFLLSWTYMDQLFGASSKWALSQISDCLNSHVECRRLRKDVSFTPSRLINVGIRELGEDVVLENNTSIPPGSAYVALSYCWGGYDPDCMTTADSLEDNMRRIPWSKLPATFKDAVGFTRSLGIKYLWIDSICIIQHDKRDWHQQAGLMWDIYKHSYVTLAALYGNSSKSGLRSASMEDELVKVTEFSTGNHRWPVYARALHYLQNSLEPDSDEDVQKLSPLLSRAWAYQERMISPRVLYFTKSEIIFQCFTHSTCECGVLRHDPLLIPKPIIIHWGDTDMLECDDQETLASIEESEDARQWVAATWRDMIVSGYSGLLLTKSEDRLVALSAMTKQFQKLRPNETYLAGLWSGSLIEDLLWRCSDLPSEKNGQYRKDALKRPYAFPTWSWASLQSTVDFPKYRCFVRSVSPITISEASCHYDGHSFLGILARSVLRLRGKLTPATLKWYGHRKCVVFIPSFGNWAMVMNSSGNIQRERYSERLYMDHDEDGYQCIPQQQRVYLLWMLVDFKAIDEDYMTRHYLILRREEEGKDIFSRAGVMEYTAKYTDLWNYFDTTKRYTNAWSMLDDQSVITECEIR</sequence>
<feature type="domain" description="Heterokaryon incompatibility" evidence="1">
    <location>
        <begin position="88"/>
        <end position="244"/>
    </location>
</feature>
<evidence type="ECO:0000313" key="3">
    <source>
        <dbReference type="Proteomes" id="UP001369815"/>
    </source>
</evidence>
<protein>
    <recommendedName>
        <fullName evidence="1">Heterokaryon incompatibility domain-containing protein</fullName>
    </recommendedName>
</protein>
<evidence type="ECO:0000313" key="2">
    <source>
        <dbReference type="EMBL" id="KAK6950120.1"/>
    </source>
</evidence>
<proteinExistence type="predicted"/>
<name>A0AAX6MBU3_9PEZI</name>
<keyword evidence="3" id="KW-1185">Reference proteome</keyword>
<organism evidence="2 3">
    <name type="scientific">Daldinia eschscholtzii</name>
    <dbReference type="NCBI Taxonomy" id="292717"/>
    <lineage>
        <taxon>Eukaryota</taxon>
        <taxon>Fungi</taxon>
        <taxon>Dikarya</taxon>
        <taxon>Ascomycota</taxon>
        <taxon>Pezizomycotina</taxon>
        <taxon>Sordariomycetes</taxon>
        <taxon>Xylariomycetidae</taxon>
        <taxon>Xylariales</taxon>
        <taxon>Hypoxylaceae</taxon>
        <taxon>Daldinia</taxon>
    </lineage>
</organism>
<dbReference type="PANTHER" id="PTHR33112">
    <property type="entry name" value="DOMAIN PROTEIN, PUTATIVE-RELATED"/>
    <property type="match status" value="1"/>
</dbReference>
<accession>A0AAX6MBU3</accession>
<gene>
    <name evidence="2" type="ORF">Daesc_008446</name>
</gene>
<dbReference type="EMBL" id="JBANMG010000008">
    <property type="protein sequence ID" value="KAK6950120.1"/>
    <property type="molecule type" value="Genomic_DNA"/>
</dbReference>